<dbReference type="InterPro" id="IPR021369">
    <property type="entry name" value="DUF2985"/>
</dbReference>
<reference evidence="3" key="1">
    <citation type="journal article" date="2020" name="Stud. Mycol.">
        <title>101 Dothideomycetes genomes: a test case for predicting lifestyles and emergence of pathogens.</title>
        <authorList>
            <person name="Haridas S."/>
            <person name="Albert R."/>
            <person name="Binder M."/>
            <person name="Bloem J."/>
            <person name="Labutti K."/>
            <person name="Salamov A."/>
            <person name="Andreopoulos B."/>
            <person name="Baker S."/>
            <person name="Barry K."/>
            <person name="Bills G."/>
            <person name="Bluhm B."/>
            <person name="Cannon C."/>
            <person name="Castanera R."/>
            <person name="Culley D."/>
            <person name="Daum C."/>
            <person name="Ezra D."/>
            <person name="Gonzalez J."/>
            <person name="Henrissat B."/>
            <person name="Kuo A."/>
            <person name="Liang C."/>
            <person name="Lipzen A."/>
            <person name="Lutzoni F."/>
            <person name="Magnuson J."/>
            <person name="Mondo S."/>
            <person name="Nolan M."/>
            <person name="Ohm R."/>
            <person name="Pangilinan J."/>
            <person name="Park H.-J."/>
            <person name="Ramirez L."/>
            <person name="Alfaro M."/>
            <person name="Sun H."/>
            <person name="Tritt A."/>
            <person name="Yoshinaga Y."/>
            <person name="Zwiers L.-H."/>
            <person name="Turgeon B."/>
            <person name="Goodwin S."/>
            <person name="Spatafora J."/>
            <person name="Crous P."/>
            <person name="Grigoriev I."/>
        </authorList>
    </citation>
    <scope>NUCLEOTIDE SEQUENCE</scope>
    <source>
        <strain evidence="3">CBS 161.51</strain>
    </source>
</reference>
<feature type="transmembrane region" description="Helical" evidence="2">
    <location>
        <begin position="350"/>
        <end position="378"/>
    </location>
</feature>
<dbReference type="PANTHER" id="PTHR35872:SF2">
    <property type="entry name" value="INTEGRAL MEMBRANE PROTEIN (AFU_ORTHOLOGUE AFUA_5G07110)"/>
    <property type="match status" value="1"/>
</dbReference>
<feature type="region of interest" description="Disordered" evidence="1">
    <location>
        <begin position="1"/>
        <end position="126"/>
    </location>
</feature>
<feature type="compositionally biased region" description="Basic and acidic residues" evidence="1">
    <location>
        <begin position="1"/>
        <end position="10"/>
    </location>
</feature>
<gene>
    <name evidence="3" type="ORF">EJ02DRAFT_510514</name>
</gene>
<dbReference type="AlphaFoldDB" id="A0A6A5SVC8"/>
<feature type="transmembrane region" description="Helical" evidence="2">
    <location>
        <begin position="384"/>
        <end position="407"/>
    </location>
</feature>
<keyword evidence="4" id="KW-1185">Reference proteome</keyword>
<feature type="region of interest" description="Disordered" evidence="1">
    <location>
        <begin position="141"/>
        <end position="171"/>
    </location>
</feature>
<dbReference type="PANTHER" id="PTHR35872">
    <property type="entry name" value="INTEGRAL MEMBRANE PROTEIN (AFU_ORTHOLOGUE AFUA_5G07110)"/>
    <property type="match status" value="1"/>
</dbReference>
<feature type="compositionally biased region" description="Polar residues" evidence="1">
    <location>
        <begin position="160"/>
        <end position="171"/>
    </location>
</feature>
<dbReference type="EMBL" id="ML976019">
    <property type="protein sequence ID" value="KAF1944163.1"/>
    <property type="molecule type" value="Genomic_DNA"/>
</dbReference>
<evidence type="ECO:0008006" key="5">
    <source>
        <dbReference type="Google" id="ProtNLM"/>
    </source>
</evidence>
<keyword evidence="2" id="KW-1133">Transmembrane helix</keyword>
<proteinExistence type="predicted"/>
<keyword evidence="2" id="KW-0472">Membrane</keyword>
<feature type="transmembrane region" description="Helical" evidence="2">
    <location>
        <begin position="504"/>
        <end position="531"/>
    </location>
</feature>
<sequence length="625" mass="70460">MESRHGEQERPLWSSTTTTTTTSSISRGQGTTVHHCGPQSATITSPTITTTTQTPAPQPLTSQSSTPPSNSQTPHSSSIQIRRPSYQNATPQATPASTSATDDTTWQAGRRRSNSEPRPLPSAMVQDDALRRQMTATPAPLQPLYEEGPQSMNHAARYPSPSQGPSTRRQALTRQVSAFNVRRKDHNQHQNTMGGNVVDVLDVIDPEISALTTLNNVQNSLFLPNLPWLYNRRPTYDLGQATSDESDEEMGTAAEVGRDDQLPEMTQQGEAQQAARERLNRTNTIDSILSTMDEGPGHRYAVLPHGASLAGWTDEEKEALDDHVRHLLHSRRARIKRTMRGFGRYMRNPLGFIVTLYFFLITFWGAAWVLFLIGWIYVGDRQDYFVEIADQILTALFCVVGITMFPFRIYDTYHMIFVASYAHRTWRLRKERGLQDLKDHNELPTMPQSTAWESGEAENQGMELPVLTAEEQKKLEHHQSKLAKSHTFYRPHETSTHNAFSIRLLITIVVLLDCHSMFQCALGGTTWGIYYKNRPKALTAVILSCSLTCNITAGILIGRGDKRSRKKLVVEQMMRQEMTEEALKKLKKERGLKAKGLMTKKQKLDVRKEMGEEPKNPLDTILHRG</sequence>
<dbReference type="Pfam" id="PF11204">
    <property type="entry name" value="DUF2985"/>
    <property type="match status" value="1"/>
</dbReference>
<feature type="transmembrane region" description="Helical" evidence="2">
    <location>
        <begin position="537"/>
        <end position="557"/>
    </location>
</feature>
<feature type="compositionally biased region" description="Low complexity" evidence="1">
    <location>
        <begin position="14"/>
        <end position="24"/>
    </location>
</feature>
<dbReference type="Proteomes" id="UP000800038">
    <property type="component" value="Unassembled WGS sequence"/>
</dbReference>
<protein>
    <recommendedName>
        <fullName evidence="5">Integral membrane protein</fullName>
    </recommendedName>
</protein>
<dbReference type="OrthoDB" id="3365211at2759"/>
<evidence type="ECO:0000256" key="2">
    <source>
        <dbReference type="SAM" id="Phobius"/>
    </source>
</evidence>
<keyword evidence="2" id="KW-0812">Transmembrane</keyword>
<feature type="compositionally biased region" description="Low complexity" evidence="1">
    <location>
        <begin position="38"/>
        <end position="80"/>
    </location>
</feature>
<organism evidence="3 4">
    <name type="scientific">Clathrospora elynae</name>
    <dbReference type="NCBI Taxonomy" id="706981"/>
    <lineage>
        <taxon>Eukaryota</taxon>
        <taxon>Fungi</taxon>
        <taxon>Dikarya</taxon>
        <taxon>Ascomycota</taxon>
        <taxon>Pezizomycotina</taxon>
        <taxon>Dothideomycetes</taxon>
        <taxon>Pleosporomycetidae</taxon>
        <taxon>Pleosporales</taxon>
        <taxon>Diademaceae</taxon>
        <taxon>Clathrospora</taxon>
    </lineage>
</organism>
<evidence type="ECO:0000256" key="1">
    <source>
        <dbReference type="SAM" id="MobiDB-lite"/>
    </source>
</evidence>
<evidence type="ECO:0000313" key="3">
    <source>
        <dbReference type="EMBL" id="KAF1944163.1"/>
    </source>
</evidence>
<name>A0A6A5SVC8_9PLEO</name>
<evidence type="ECO:0000313" key="4">
    <source>
        <dbReference type="Proteomes" id="UP000800038"/>
    </source>
</evidence>
<accession>A0A6A5SVC8</accession>
<feature type="compositionally biased region" description="Low complexity" evidence="1">
    <location>
        <begin position="89"/>
        <end position="108"/>
    </location>
</feature>